<accession>A0AA48X521</accession>
<evidence type="ECO:0000313" key="2">
    <source>
        <dbReference type="Proteomes" id="UP000827556"/>
    </source>
</evidence>
<reference evidence="2" key="1">
    <citation type="submission" date="2021-05" db="EMBL/GenBank/DDBJ databases">
        <authorList>
            <person name="Kupczok A."/>
            <person name="Weidenbach K."/>
            <person name="Wolf S."/>
            <person name="Fischer M.A."/>
            <person name="Kern T."/>
            <person name="Reetz J."/>
            <person name="Urbanska N."/>
            <person name="Kunzel S."/>
            <person name="Schmitz R.A."/>
            <person name="Rother M."/>
        </authorList>
    </citation>
    <scope>NUCLEOTIDE SEQUENCE [LARGE SCALE GENOMIC DNA]</scope>
</reference>
<organism evidence="1 2">
    <name type="scientific">Methanoculleus virus Blf4</name>
    <dbReference type="NCBI Taxonomy" id="3070925"/>
    <lineage>
        <taxon>Viruses</taxon>
        <taxon>Duplodnaviria</taxon>
        <taxon>Heunggongvirae</taxon>
        <taxon>Uroviricota</taxon>
        <taxon>Caudoviricetes</taxon>
        <taxon>Pungoviridae</taxon>
        <taxon>Flagovirus</taxon>
        <taxon>Flagovirus limi</taxon>
    </lineage>
</organism>
<dbReference type="Proteomes" id="UP000827556">
    <property type="component" value="Segment"/>
</dbReference>
<sequence>MTFRPAGEARLDLYTDALILDIGRDTFVVPLTRLADLTAHRRREVVVSRRYWGDAPGTFRDVEQALRLRRSQTDRSLMLTEQGRVYTMPIRAVHDVREGREESCGISLLVTDARQLDDAHSRQTVLEVRA</sequence>
<evidence type="ECO:0000313" key="1">
    <source>
        <dbReference type="EMBL" id="QXM18672.1"/>
    </source>
</evidence>
<dbReference type="EMBL" id="MZ171369">
    <property type="protein sequence ID" value="QXM18672.1"/>
    <property type="molecule type" value="Genomic_DNA"/>
</dbReference>
<name>A0AA48X521_9CAUD</name>
<keyword evidence="2" id="KW-1185">Reference proteome</keyword>
<proteinExistence type="predicted"/>
<protein>
    <submittedName>
        <fullName evidence="1">Uncharacterized protein</fullName>
    </submittedName>
</protein>